<dbReference type="PANTHER" id="PTHR46300">
    <property type="entry name" value="P450, PUTATIVE (EUROFUNG)-RELATED-RELATED"/>
    <property type="match status" value="1"/>
</dbReference>
<evidence type="ECO:0000256" key="12">
    <source>
        <dbReference type="ARBA" id="ARBA00023136"/>
    </source>
</evidence>
<comment type="similarity">
    <text evidence="4 14">Belongs to the cytochrome P450 family.</text>
</comment>
<evidence type="ECO:0000256" key="6">
    <source>
        <dbReference type="ARBA" id="ARBA00022692"/>
    </source>
</evidence>
<sequence length="508" mass="57378">MLFTDALAFSLLLVLIFCIHRHRQRIKTSRGFPLPPGPPGDFIVGNIRALTQDEAPRKFAQYREQYGDLVMLQGLGNRVLVLNSIEAMNDLFDKRASNYSNRPNFVVAGELMGLNQTMTFTPYGQEWRAQRKLAHTSLNPVQLKRYHGMQEDIAALLCKKLLDSPENFNHHIHMSVGGIMIAITYGITVLPMQTEFIIDAERCSAVFARATTPGRYLCDLLPVLKYAPSWMPFHREAQEGRKMILSLRRRPLEQVKREMNAATALPSLVQTLLASPPTDISASQYEGRIMMVAGDMFEAGSETTHTTLLIFIMAMALNRDKQLRAQAEIDASMSCDRLPTLKDREDLPYVNALMKETMRWQPATPMGLARCSVNDDFYDGYYIPGNTTVLPNIWAIVHEPNEKYDPEAFLPERFLDESQNIPDPITWAFGFGRRICPGRYLAENSIFALIASILTVFDIFPPEDGVVMQEFKQGVVRAPKPFRCRIVPRSGEKVKTVEARVALCGAGR</sequence>
<dbReference type="Gene3D" id="1.10.630.10">
    <property type="entry name" value="Cytochrome P450"/>
    <property type="match status" value="1"/>
</dbReference>
<evidence type="ECO:0000256" key="8">
    <source>
        <dbReference type="ARBA" id="ARBA00022989"/>
    </source>
</evidence>
<evidence type="ECO:0000256" key="13">
    <source>
        <dbReference type="PIRSR" id="PIRSR602401-1"/>
    </source>
</evidence>
<dbReference type="GO" id="GO:0016705">
    <property type="term" value="F:oxidoreductase activity, acting on paired donors, with incorporation or reduction of molecular oxygen"/>
    <property type="evidence" value="ECO:0007669"/>
    <property type="project" value="InterPro"/>
</dbReference>
<evidence type="ECO:0000256" key="4">
    <source>
        <dbReference type="ARBA" id="ARBA00010617"/>
    </source>
</evidence>
<dbReference type="InterPro" id="IPR050364">
    <property type="entry name" value="Cytochrome_P450_fung"/>
</dbReference>
<evidence type="ECO:0000256" key="15">
    <source>
        <dbReference type="SAM" id="SignalP"/>
    </source>
</evidence>
<dbReference type="InterPro" id="IPR001128">
    <property type="entry name" value="Cyt_P450"/>
</dbReference>
<reference evidence="16 17" key="1">
    <citation type="submission" date="2016-07" db="EMBL/GenBank/DDBJ databases">
        <title>Draft genome of the white-rot fungus Obba rivulosa 3A-2.</title>
        <authorList>
            <consortium name="DOE Joint Genome Institute"/>
            <person name="Miettinen O."/>
            <person name="Riley R."/>
            <person name="Acob R."/>
            <person name="Barry K."/>
            <person name="Cullen D."/>
            <person name="De Vries R."/>
            <person name="Hainaut M."/>
            <person name="Hatakka A."/>
            <person name="Henrissat B."/>
            <person name="Hilden K."/>
            <person name="Kuo R."/>
            <person name="Labutti K."/>
            <person name="Lipzen A."/>
            <person name="Makela M.R."/>
            <person name="Sandor L."/>
            <person name="Spatafora J.W."/>
            <person name="Grigoriev I.V."/>
            <person name="Hibbett D.S."/>
        </authorList>
    </citation>
    <scope>NUCLEOTIDE SEQUENCE [LARGE SCALE GENOMIC DNA]</scope>
    <source>
        <strain evidence="16 17">3A-2</strain>
    </source>
</reference>
<evidence type="ECO:0000256" key="7">
    <source>
        <dbReference type="ARBA" id="ARBA00022723"/>
    </source>
</evidence>
<dbReference type="InterPro" id="IPR017972">
    <property type="entry name" value="Cyt_P450_CS"/>
</dbReference>
<keyword evidence="17" id="KW-1185">Reference proteome</keyword>
<dbReference type="GO" id="GO:0020037">
    <property type="term" value="F:heme binding"/>
    <property type="evidence" value="ECO:0007669"/>
    <property type="project" value="InterPro"/>
</dbReference>
<dbReference type="PRINTS" id="PR00463">
    <property type="entry name" value="EP450I"/>
</dbReference>
<dbReference type="PROSITE" id="PS00086">
    <property type="entry name" value="CYTOCHROME_P450"/>
    <property type="match status" value="1"/>
</dbReference>
<name>A0A8E2B1K6_9APHY</name>
<keyword evidence="9 14" id="KW-0560">Oxidoreductase</keyword>
<dbReference type="Proteomes" id="UP000250043">
    <property type="component" value="Unassembled WGS sequence"/>
</dbReference>
<evidence type="ECO:0000313" key="16">
    <source>
        <dbReference type="EMBL" id="OCH91997.1"/>
    </source>
</evidence>
<keyword evidence="6" id="KW-0812">Transmembrane</keyword>
<dbReference type="OrthoDB" id="2789670at2759"/>
<evidence type="ECO:0000256" key="14">
    <source>
        <dbReference type="RuleBase" id="RU000461"/>
    </source>
</evidence>
<keyword evidence="10 13" id="KW-0408">Iron</keyword>
<accession>A0A8E2B1K6</accession>
<dbReference type="Pfam" id="PF00067">
    <property type="entry name" value="p450"/>
    <property type="match status" value="1"/>
</dbReference>
<keyword evidence="15" id="KW-0732">Signal</keyword>
<evidence type="ECO:0000256" key="9">
    <source>
        <dbReference type="ARBA" id="ARBA00023002"/>
    </source>
</evidence>
<evidence type="ECO:0000256" key="2">
    <source>
        <dbReference type="ARBA" id="ARBA00004167"/>
    </source>
</evidence>
<dbReference type="InterPro" id="IPR002401">
    <property type="entry name" value="Cyt_P450_E_grp-I"/>
</dbReference>
<keyword evidence="5 13" id="KW-0349">Heme</keyword>
<dbReference type="InterPro" id="IPR036396">
    <property type="entry name" value="Cyt_P450_sf"/>
</dbReference>
<dbReference type="GO" id="GO:0005506">
    <property type="term" value="F:iron ion binding"/>
    <property type="evidence" value="ECO:0007669"/>
    <property type="project" value="InterPro"/>
</dbReference>
<evidence type="ECO:0000256" key="11">
    <source>
        <dbReference type="ARBA" id="ARBA00023033"/>
    </source>
</evidence>
<comment type="cofactor">
    <cofactor evidence="1 13">
        <name>heme</name>
        <dbReference type="ChEBI" id="CHEBI:30413"/>
    </cofactor>
</comment>
<evidence type="ECO:0000256" key="5">
    <source>
        <dbReference type="ARBA" id="ARBA00022617"/>
    </source>
</evidence>
<dbReference type="SUPFAM" id="SSF48264">
    <property type="entry name" value="Cytochrome P450"/>
    <property type="match status" value="1"/>
</dbReference>
<protein>
    <submittedName>
        <fullName evidence="16">Cytochrome P450</fullName>
    </submittedName>
</protein>
<comment type="pathway">
    <text evidence="3">Secondary metabolite biosynthesis.</text>
</comment>
<dbReference type="EMBL" id="KV722376">
    <property type="protein sequence ID" value="OCH91997.1"/>
    <property type="molecule type" value="Genomic_DNA"/>
</dbReference>
<comment type="subcellular location">
    <subcellularLocation>
        <location evidence="2">Membrane</location>
        <topology evidence="2">Single-pass membrane protein</topology>
    </subcellularLocation>
</comment>
<organism evidence="16 17">
    <name type="scientific">Obba rivulosa</name>
    <dbReference type="NCBI Taxonomy" id="1052685"/>
    <lineage>
        <taxon>Eukaryota</taxon>
        <taxon>Fungi</taxon>
        <taxon>Dikarya</taxon>
        <taxon>Basidiomycota</taxon>
        <taxon>Agaricomycotina</taxon>
        <taxon>Agaricomycetes</taxon>
        <taxon>Polyporales</taxon>
        <taxon>Gelatoporiaceae</taxon>
        <taxon>Obba</taxon>
    </lineage>
</organism>
<dbReference type="GO" id="GO:0004497">
    <property type="term" value="F:monooxygenase activity"/>
    <property type="evidence" value="ECO:0007669"/>
    <property type="project" value="UniProtKB-KW"/>
</dbReference>
<dbReference type="PRINTS" id="PR00385">
    <property type="entry name" value="P450"/>
</dbReference>
<dbReference type="CDD" id="cd11065">
    <property type="entry name" value="CYP64-like"/>
    <property type="match status" value="1"/>
</dbReference>
<keyword evidence="8" id="KW-1133">Transmembrane helix</keyword>
<evidence type="ECO:0000256" key="10">
    <source>
        <dbReference type="ARBA" id="ARBA00023004"/>
    </source>
</evidence>
<dbReference type="AlphaFoldDB" id="A0A8E2B1K6"/>
<keyword evidence="7 13" id="KW-0479">Metal-binding</keyword>
<feature type="signal peptide" evidence="15">
    <location>
        <begin position="1"/>
        <end position="18"/>
    </location>
</feature>
<gene>
    <name evidence="16" type="ORF">OBBRIDRAFT_485401</name>
</gene>
<evidence type="ECO:0000313" key="17">
    <source>
        <dbReference type="Proteomes" id="UP000250043"/>
    </source>
</evidence>
<dbReference type="PANTHER" id="PTHR46300:SF7">
    <property type="entry name" value="P450, PUTATIVE (EUROFUNG)-RELATED"/>
    <property type="match status" value="1"/>
</dbReference>
<feature type="chain" id="PRO_5034583167" evidence="15">
    <location>
        <begin position="19"/>
        <end position="508"/>
    </location>
</feature>
<keyword evidence="11 14" id="KW-0503">Monooxygenase</keyword>
<dbReference type="GO" id="GO:0016020">
    <property type="term" value="C:membrane"/>
    <property type="evidence" value="ECO:0007669"/>
    <property type="project" value="UniProtKB-SubCell"/>
</dbReference>
<keyword evidence="12" id="KW-0472">Membrane</keyword>
<feature type="binding site" description="axial binding residue" evidence="13">
    <location>
        <position position="436"/>
    </location>
    <ligand>
        <name>heme</name>
        <dbReference type="ChEBI" id="CHEBI:30413"/>
    </ligand>
    <ligandPart>
        <name>Fe</name>
        <dbReference type="ChEBI" id="CHEBI:18248"/>
    </ligandPart>
</feature>
<proteinExistence type="inferred from homology"/>
<evidence type="ECO:0000256" key="1">
    <source>
        <dbReference type="ARBA" id="ARBA00001971"/>
    </source>
</evidence>
<evidence type="ECO:0000256" key="3">
    <source>
        <dbReference type="ARBA" id="ARBA00005179"/>
    </source>
</evidence>